<dbReference type="PANTHER" id="PTHR42110:SF1">
    <property type="entry name" value="L-ASPARAGINASE, PUTATIVE (AFU_ORTHOLOGUE AFUA_3G11890)-RELATED"/>
    <property type="match status" value="1"/>
</dbReference>
<reference evidence="1" key="1">
    <citation type="submission" date="2018-05" db="EMBL/GenBank/DDBJ databases">
        <authorList>
            <person name="Lanie J.A."/>
            <person name="Ng W.-L."/>
            <person name="Kazmierczak K.M."/>
            <person name="Andrzejewski T.M."/>
            <person name="Davidsen T.M."/>
            <person name="Wayne K.J."/>
            <person name="Tettelin H."/>
            <person name="Glass J.I."/>
            <person name="Rusch D."/>
            <person name="Podicherti R."/>
            <person name="Tsui H.-C.T."/>
            <person name="Winkler M.E."/>
        </authorList>
    </citation>
    <scope>NUCLEOTIDE SEQUENCE</scope>
</reference>
<dbReference type="Pfam" id="PF06089">
    <property type="entry name" value="Asparaginase_II"/>
    <property type="match status" value="1"/>
</dbReference>
<evidence type="ECO:0008006" key="2">
    <source>
        <dbReference type="Google" id="ProtNLM"/>
    </source>
</evidence>
<proteinExistence type="predicted"/>
<evidence type="ECO:0000313" key="1">
    <source>
        <dbReference type="EMBL" id="SVA10475.1"/>
    </source>
</evidence>
<dbReference type="AlphaFoldDB" id="A0A381T2Q2"/>
<accession>A0A381T2Q2</accession>
<dbReference type="PANTHER" id="PTHR42110">
    <property type="entry name" value="L-ASPARAGINASE, PUTATIVE (AFU_ORTHOLOGUE AFUA_3G11890)-RELATED"/>
    <property type="match status" value="1"/>
</dbReference>
<name>A0A381T2Q2_9ZZZZ</name>
<organism evidence="1">
    <name type="scientific">marine metagenome</name>
    <dbReference type="NCBI Taxonomy" id="408172"/>
    <lineage>
        <taxon>unclassified sequences</taxon>
        <taxon>metagenomes</taxon>
        <taxon>ecological metagenomes</taxon>
    </lineage>
</organism>
<gene>
    <name evidence="1" type="ORF">METZ01_LOCUS63329</name>
</gene>
<dbReference type="InterPro" id="IPR010349">
    <property type="entry name" value="Asparaginase_II"/>
</dbReference>
<sequence length="334" mass="35182">MQNNPLLIEITRGDVAESAHRGAFMVANDQNELVASGGDIDHPIYPRSAVKPLQALPLIESGAADRWRLSDCELALACASHNAEPRHTDSVLAWLKKVGLSERDLACGPQAPISEAARDQLLLQNICPGRVHHNCSGKHAGFLSTAAHLGEPAVGYLDLEHPVQQRVKKVLAEITDNALDEATVGVDGCGAPVFGMSLRGLALAMARYGTGTELSGPRAQAAARFYRAMVREPCMVAGTGRWCTLAMKITGERLAVKGGAEGVYCAIIPGQRIGIALKIDDGGSRAAEALMGLLLIRYAGLGSDLSAKLERLSLPAIFNAEGKVVGATRPAGEA</sequence>
<dbReference type="EMBL" id="UINC01003935">
    <property type="protein sequence ID" value="SVA10475.1"/>
    <property type="molecule type" value="Genomic_DNA"/>
</dbReference>
<protein>
    <recommendedName>
        <fullName evidence="2">L-asparaginase II</fullName>
    </recommendedName>
</protein>